<evidence type="ECO:0000313" key="2">
    <source>
        <dbReference type="Proteomes" id="UP000824890"/>
    </source>
</evidence>
<sequence length="787" mass="89666">MKSSDSSSVTFSKDRGICPVKALFDKLSAINVFKRPIDSGICPSSLFPEKSMVAYEACKLGKPLSQKGNVSLMLLLSTLRNFRDEQFRRDLGSFPISRGMLPVKLLFHADKTVREFGGLGNGPLKWFKAKSKILTDEFTKTSVEPSKPVKELLRRVTVLKRGRLHNHSGTFPKILLLEMLCKKFGNSLMLQPDKPNFSRLSGTSESEPKLVDDILLPERTSFNKDLREEKILMKEMSRNLRVIRFEIGSSICPSKWLWESDKCLSEEEELRTSMEPFSLRSRRVKKGRARREEGMAPEKKLAEVLDKLETTSELLLEERDKTSNLLRLLNSEGSEEEVTEMTQMEEATVWLENSSEAATWELKLKNWRRTKAVYNKPFQDIIGQVRELSHLESRESNKLAGSTSLCLSGPTILTNHFGMYEAITCPITNPNNKPSPYPVTTAFQFKTPSSSSSSSSSNCCVGGGAKQLPWRGRPHRPAFPSNDVSACPLNCGPCAYVKCPQQRTIVEHIWNTSFQVVLPEIHDNERVFEERSRITSELRLQTEREKRLIESGGVGTGPSKWFKAKSNILNDEFSFEPGEVDELRTSTGSKGIVRREEGMAPEKMERLVIFCTSGKPPVSSLWSRYNSPLEERDKTSNLLRLPNPDESEEESLVRLLTSGKLPMSLFLERFKMESWLRLLIEEGTWPSKPLEERIKTSNLLRLPNLEGNVEEMKLLLLRSRNESLVRFFTSGKLPVSSLCERFKWVRWIKLLNEEGTWPMKPLEERDKTSNLLRLLNSEGSEEDVKLL</sequence>
<comment type="caution">
    <text evidence="1">The sequence shown here is derived from an EMBL/GenBank/DDBJ whole genome shotgun (WGS) entry which is preliminary data.</text>
</comment>
<protein>
    <submittedName>
        <fullName evidence="1">Uncharacterized protein</fullName>
    </submittedName>
</protein>
<gene>
    <name evidence="1" type="ORF">HID58_017779</name>
</gene>
<reference evidence="1 2" key="1">
    <citation type="submission" date="2021-05" db="EMBL/GenBank/DDBJ databases">
        <title>Genome Assembly of Synthetic Allotetraploid Brassica napus Reveals Homoeologous Exchanges between Subgenomes.</title>
        <authorList>
            <person name="Davis J.T."/>
        </authorList>
    </citation>
    <scope>NUCLEOTIDE SEQUENCE [LARGE SCALE GENOMIC DNA]</scope>
    <source>
        <strain evidence="2">cv. Da-Ae</strain>
        <tissue evidence="1">Seedling</tissue>
    </source>
</reference>
<name>A0ABQ8D9U5_BRANA</name>
<dbReference type="EMBL" id="JAGKQM010000005">
    <property type="protein sequence ID" value="KAH0925523.1"/>
    <property type="molecule type" value="Genomic_DNA"/>
</dbReference>
<proteinExistence type="predicted"/>
<accession>A0ABQ8D9U5</accession>
<dbReference type="Proteomes" id="UP000824890">
    <property type="component" value="Unassembled WGS sequence"/>
</dbReference>
<organism evidence="1 2">
    <name type="scientific">Brassica napus</name>
    <name type="common">Rape</name>
    <dbReference type="NCBI Taxonomy" id="3708"/>
    <lineage>
        <taxon>Eukaryota</taxon>
        <taxon>Viridiplantae</taxon>
        <taxon>Streptophyta</taxon>
        <taxon>Embryophyta</taxon>
        <taxon>Tracheophyta</taxon>
        <taxon>Spermatophyta</taxon>
        <taxon>Magnoliopsida</taxon>
        <taxon>eudicotyledons</taxon>
        <taxon>Gunneridae</taxon>
        <taxon>Pentapetalae</taxon>
        <taxon>rosids</taxon>
        <taxon>malvids</taxon>
        <taxon>Brassicales</taxon>
        <taxon>Brassicaceae</taxon>
        <taxon>Brassiceae</taxon>
        <taxon>Brassica</taxon>
    </lineage>
</organism>
<keyword evidence="2" id="KW-1185">Reference proteome</keyword>
<evidence type="ECO:0000313" key="1">
    <source>
        <dbReference type="EMBL" id="KAH0925523.1"/>
    </source>
</evidence>